<name>A0A0K0Y9T3_9RHOB</name>
<dbReference type="InterPro" id="IPR036737">
    <property type="entry name" value="OmpA-like_sf"/>
</dbReference>
<dbReference type="PANTHER" id="PTHR30570:SF1">
    <property type="entry name" value="PHOSPHATE-BINDING PROTEIN PSTS"/>
    <property type="match status" value="1"/>
</dbReference>
<accession>A0A0K0Y9T3</accession>
<dbReference type="RefSeq" id="WP_049835840.1">
    <property type="nucleotide sequence ID" value="NZ_CP012160.1"/>
</dbReference>
<dbReference type="Proteomes" id="UP000067444">
    <property type="component" value="Chromosome"/>
</dbReference>
<dbReference type="Gene3D" id="3.40.190.10">
    <property type="entry name" value="Periplasmic binding protein-like II"/>
    <property type="match status" value="2"/>
</dbReference>
<dbReference type="PANTHER" id="PTHR30570">
    <property type="entry name" value="PERIPLASMIC PHOSPHATE BINDING COMPONENT OF PHOSPHATE ABC TRANSPORTER"/>
    <property type="match status" value="1"/>
</dbReference>
<dbReference type="CDD" id="cd07185">
    <property type="entry name" value="OmpA_C-like"/>
    <property type="match status" value="1"/>
</dbReference>
<sequence>MTSTWFKKIHPFLKCAAVFVAHFVFVGSSAAQDVIYRSENDAVTVAGRFVAFDGENVSVASDAGFVTFRADAMTCDGASCPDLENYVASLRLTGAARMGDLLLPALIDAYARDNGWNARESVQGFQLSGSDGTIALEISIEIEPQDQAFAKFANHDADALMSMRELRDSELGIAADAGLGPLNLARHARILALDALVPVVPANSDVRSISMADLTDELSGSGGQFNVHLKEDTDGQIQGFEDRFMRPFGLQLGAPDFSHEDLDTLLDAVSSGANELSLVPYGATQNTQPLTLNGACGLLSEARFLTMKTEDYPLTFPMFIYLPQRKQHPQIVEFLDWLRSPSAQLVIRRAGFVDLAAVPIPLADQGDRLANAISNAGTEVPLTELQRMIRLLSPRVRMSSTFRFEPGSTRLDGQSRSNVMQLAQAIRDGRFGGQELMLVGFSDGRGPATANRDLSSARAEAVMRDLNRALGGSFPSNVQVETEAFGEALPMACDDTIWGQQTNRRVELWVRGAP</sequence>
<evidence type="ECO:0000313" key="1">
    <source>
        <dbReference type="EMBL" id="AKS47671.1"/>
    </source>
</evidence>
<evidence type="ECO:0000313" key="2">
    <source>
        <dbReference type="Proteomes" id="UP000067444"/>
    </source>
</evidence>
<dbReference type="Gene3D" id="3.30.1330.60">
    <property type="entry name" value="OmpA-like domain"/>
    <property type="match status" value="1"/>
</dbReference>
<gene>
    <name evidence="1" type="ORF">OSB_31580</name>
</gene>
<organism evidence="1 2">
    <name type="scientific">Octadecabacter temperatus</name>
    <dbReference type="NCBI Taxonomy" id="1458307"/>
    <lineage>
        <taxon>Bacteria</taxon>
        <taxon>Pseudomonadati</taxon>
        <taxon>Pseudomonadota</taxon>
        <taxon>Alphaproteobacteria</taxon>
        <taxon>Rhodobacterales</taxon>
        <taxon>Roseobacteraceae</taxon>
        <taxon>Octadecabacter</taxon>
    </lineage>
</organism>
<dbReference type="PROSITE" id="PS51123">
    <property type="entry name" value="OMPA_2"/>
    <property type="match status" value="1"/>
</dbReference>
<dbReference type="KEGG" id="otm:OSB_31580"/>
<dbReference type="SUPFAM" id="SSF53850">
    <property type="entry name" value="Periplasmic binding protein-like II"/>
    <property type="match status" value="1"/>
</dbReference>
<protein>
    <submittedName>
        <fullName evidence="1">Uncharacterized protein</fullName>
    </submittedName>
</protein>
<dbReference type="EMBL" id="CP012160">
    <property type="protein sequence ID" value="AKS47671.1"/>
    <property type="molecule type" value="Genomic_DNA"/>
</dbReference>
<dbReference type="SUPFAM" id="SSF103088">
    <property type="entry name" value="OmpA-like"/>
    <property type="match status" value="1"/>
</dbReference>
<dbReference type="STRING" id="1458307.OSB_31580"/>
<keyword evidence="2" id="KW-1185">Reference proteome</keyword>
<proteinExistence type="predicted"/>
<dbReference type="OrthoDB" id="9790048at2"/>
<dbReference type="AlphaFoldDB" id="A0A0K0Y9T3"/>
<dbReference type="GO" id="GO:0016020">
    <property type="term" value="C:membrane"/>
    <property type="evidence" value="ECO:0007669"/>
    <property type="project" value="UniProtKB-UniRule"/>
</dbReference>
<dbReference type="Pfam" id="PF00691">
    <property type="entry name" value="OmpA"/>
    <property type="match status" value="1"/>
</dbReference>
<dbReference type="InterPro" id="IPR050811">
    <property type="entry name" value="Phosphate_ABC_transporter"/>
</dbReference>
<reference evidence="1 2" key="1">
    <citation type="journal article" date="2015" name="Genome Announc.">
        <title>Closed Genome Sequence of Octadecabacter temperatus SB1, the First Mesophilic Species of the Genus Octadecabacter.</title>
        <authorList>
            <person name="Voget S."/>
            <person name="Billerbeck S."/>
            <person name="Simon M."/>
            <person name="Daniel R."/>
        </authorList>
    </citation>
    <scope>NUCLEOTIDE SEQUENCE [LARGE SCALE GENOMIC DNA]</scope>
    <source>
        <strain evidence="1 2">SB1</strain>
    </source>
</reference>
<dbReference type="PATRIC" id="fig|1458307.3.peg.3181"/>
<dbReference type="InterPro" id="IPR006665">
    <property type="entry name" value="OmpA-like"/>
</dbReference>